<dbReference type="EMBL" id="DSVL01000021">
    <property type="protein sequence ID" value="HFH28028.1"/>
    <property type="molecule type" value="Genomic_DNA"/>
</dbReference>
<dbReference type="SUPFAM" id="SSF52833">
    <property type="entry name" value="Thioredoxin-like"/>
    <property type="match status" value="1"/>
</dbReference>
<dbReference type="PROSITE" id="PS51354">
    <property type="entry name" value="GLUTAREDOXIN_2"/>
    <property type="match status" value="1"/>
</dbReference>
<comment type="caution">
    <text evidence="2">The sequence shown here is derived from an EMBL/GenBank/DDBJ whole genome shotgun (WGS) entry which is preliminary data.</text>
</comment>
<dbReference type="CDD" id="cd02976">
    <property type="entry name" value="NrdH"/>
    <property type="match status" value="1"/>
</dbReference>
<dbReference type="PANTHER" id="PTHR34386:SF1">
    <property type="entry name" value="GLUTAREDOXIN-LIKE PROTEIN NRDH"/>
    <property type="match status" value="1"/>
</dbReference>
<protein>
    <submittedName>
        <fullName evidence="2">NrdH-redoxin</fullName>
    </submittedName>
</protein>
<accession>A0A7C3DZ86</accession>
<gene>
    <name evidence="2" type="ORF">ENS59_00735</name>
</gene>
<dbReference type="PROSITE" id="PS00195">
    <property type="entry name" value="GLUTAREDOXIN_1"/>
    <property type="match status" value="1"/>
</dbReference>
<dbReference type="GO" id="GO:0009055">
    <property type="term" value="F:electron transfer activity"/>
    <property type="evidence" value="ECO:0007669"/>
    <property type="project" value="TreeGrafter"/>
</dbReference>
<dbReference type="Pfam" id="PF00462">
    <property type="entry name" value="Glutaredoxin"/>
    <property type="match status" value="1"/>
</dbReference>
<dbReference type="AlphaFoldDB" id="A0A7C3DZ86"/>
<dbReference type="InterPro" id="IPR051548">
    <property type="entry name" value="Grx-like_ET"/>
</dbReference>
<feature type="domain" description="Glutaredoxin" evidence="1">
    <location>
        <begin position="3"/>
        <end position="62"/>
    </location>
</feature>
<dbReference type="Gene3D" id="3.40.30.10">
    <property type="entry name" value="Glutaredoxin"/>
    <property type="match status" value="1"/>
</dbReference>
<dbReference type="InterPro" id="IPR002109">
    <property type="entry name" value="Glutaredoxin"/>
</dbReference>
<reference evidence="2" key="1">
    <citation type="journal article" date="2020" name="mSystems">
        <title>Genome- and Community-Level Interaction Insights into Carbon Utilization and Element Cycling Functions of Hydrothermarchaeota in Hydrothermal Sediment.</title>
        <authorList>
            <person name="Zhou Z."/>
            <person name="Liu Y."/>
            <person name="Xu W."/>
            <person name="Pan J."/>
            <person name="Luo Z.H."/>
            <person name="Li M."/>
        </authorList>
    </citation>
    <scope>NUCLEOTIDE SEQUENCE [LARGE SCALE GENOMIC DNA]</scope>
    <source>
        <strain evidence="2">SpSt-503</strain>
    </source>
</reference>
<name>A0A7C3DZ86_9SPIR</name>
<dbReference type="OMA" id="TCPWCVK"/>
<dbReference type="NCBIfam" id="TIGR02196">
    <property type="entry name" value="GlrX_YruB"/>
    <property type="match status" value="1"/>
</dbReference>
<organism evidence="2">
    <name type="scientific">Gracilinema caldarium</name>
    <dbReference type="NCBI Taxonomy" id="215591"/>
    <lineage>
        <taxon>Bacteria</taxon>
        <taxon>Pseudomonadati</taxon>
        <taxon>Spirochaetota</taxon>
        <taxon>Spirochaetia</taxon>
        <taxon>Spirochaetales</taxon>
        <taxon>Breznakiellaceae</taxon>
        <taxon>Gracilinema</taxon>
    </lineage>
</organism>
<evidence type="ECO:0000313" key="2">
    <source>
        <dbReference type="EMBL" id="HFH28028.1"/>
    </source>
</evidence>
<dbReference type="PANTHER" id="PTHR34386">
    <property type="entry name" value="GLUTAREDOXIN"/>
    <property type="match status" value="1"/>
</dbReference>
<evidence type="ECO:0000259" key="1">
    <source>
        <dbReference type="Pfam" id="PF00462"/>
    </source>
</evidence>
<dbReference type="InterPro" id="IPR036249">
    <property type="entry name" value="Thioredoxin-like_sf"/>
</dbReference>
<dbReference type="InterPro" id="IPR011767">
    <property type="entry name" value="GLR_AS"/>
</dbReference>
<dbReference type="InterPro" id="IPR011911">
    <property type="entry name" value="GlrX_YruB"/>
</dbReference>
<sequence>MAVNVYSTQSCPYCTMVKNYLRQKGVPFTDYDVGRDQRRAEEMVRKSGQMGVPVVDINGKIIIGFNKAEIDRALNR</sequence>
<dbReference type="GO" id="GO:0045454">
    <property type="term" value="P:cell redox homeostasis"/>
    <property type="evidence" value="ECO:0007669"/>
    <property type="project" value="TreeGrafter"/>
</dbReference>
<proteinExistence type="predicted"/>